<organism evidence="6 7">
    <name type="scientific">Thielaviopsis punctulata</name>
    <dbReference type="NCBI Taxonomy" id="72032"/>
    <lineage>
        <taxon>Eukaryota</taxon>
        <taxon>Fungi</taxon>
        <taxon>Dikarya</taxon>
        <taxon>Ascomycota</taxon>
        <taxon>Pezizomycotina</taxon>
        <taxon>Sordariomycetes</taxon>
        <taxon>Hypocreomycetidae</taxon>
        <taxon>Microascales</taxon>
        <taxon>Ceratocystidaceae</taxon>
        <taxon>Thielaviopsis</taxon>
    </lineage>
</organism>
<evidence type="ECO:0000256" key="1">
    <source>
        <dbReference type="ARBA" id="ARBA00022658"/>
    </source>
</evidence>
<evidence type="ECO:0000313" key="7">
    <source>
        <dbReference type="Proteomes" id="UP000033483"/>
    </source>
</evidence>
<feature type="compositionally biased region" description="Basic residues" evidence="3">
    <location>
        <begin position="755"/>
        <end position="766"/>
    </location>
</feature>
<evidence type="ECO:0000259" key="4">
    <source>
        <dbReference type="PROSITE" id="PS50009"/>
    </source>
</evidence>
<dbReference type="EMBL" id="LAEV01001858">
    <property type="protein sequence ID" value="KKA27216.1"/>
    <property type="molecule type" value="Genomic_DNA"/>
</dbReference>
<dbReference type="GO" id="GO:0005085">
    <property type="term" value="F:guanyl-nucleotide exchange factor activity"/>
    <property type="evidence" value="ECO:0007669"/>
    <property type="project" value="UniProtKB-KW"/>
</dbReference>
<feature type="compositionally biased region" description="Polar residues" evidence="3">
    <location>
        <begin position="720"/>
        <end position="736"/>
    </location>
</feature>
<feature type="region of interest" description="Disordered" evidence="3">
    <location>
        <begin position="1"/>
        <end position="48"/>
    </location>
</feature>
<dbReference type="Proteomes" id="UP000033483">
    <property type="component" value="Unassembled WGS sequence"/>
</dbReference>
<dbReference type="CDD" id="cd06224">
    <property type="entry name" value="REM"/>
    <property type="match status" value="1"/>
</dbReference>
<feature type="compositionally biased region" description="Polar residues" evidence="3">
    <location>
        <begin position="1746"/>
        <end position="1755"/>
    </location>
</feature>
<proteinExistence type="predicted"/>
<dbReference type="InterPro" id="IPR001895">
    <property type="entry name" value="RASGEF_cat_dom"/>
</dbReference>
<feature type="region of interest" description="Disordered" evidence="3">
    <location>
        <begin position="165"/>
        <end position="201"/>
    </location>
</feature>
<feature type="compositionally biased region" description="Polar residues" evidence="3">
    <location>
        <begin position="1307"/>
        <end position="1323"/>
    </location>
</feature>
<accession>A0A0F4ZAP5</accession>
<dbReference type="Gene3D" id="1.10.840.10">
    <property type="entry name" value="Ras guanine-nucleotide exchange factors catalytic domain"/>
    <property type="match status" value="1"/>
</dbReference>
<dbReference type="GO" id="GO:0005886">
    <property type="term" value="C:plasma membrane"/>
    <property type="evidence" value="ECO:0007669"/>
    <property type="project" value="TreeGrafter"/>
</dbReference>
<dbReference type="Gene3D" id="1.20.870.10">
    <property type="entry name" value="Son of sevenless (SoS) protein Chain: S domain 1"/>
    <property type="match status" value="1"/>
</dbReference>
<comment type="caution">
    <text evidence="6">The sequence shown here is derived from an EMBL/GenBank/DDBJ whole genome shotgun (WGS) entry which is preliminary data.</text>
</comment>
<feature type="domain" description="Ras-GEF" evidence="4">
    <location>
        <begin position="1826"/>
        <end position="2070"/>
    </location>
</feature>
<feature type="region of interest" description="Disordered" evidence="3">
    <location>
        <begin position="1307"/>
        <end position="1334"/>
    </location>
</feature>
<dbReference type="InterPro" id="IPR023578">
    <property type="entry name" value="Ras_GEF_dom_sf"/>
</dbReference>
<evidence type="ECO:0008006" key="8">
    <source>
        <dbReference type="Google" id="ProtNLM"/>
    </source>
</evidence>
<feature type="compositionally biased region" description="Low complexity" evidence="3">
    <location>
        <begin position="1153"/>
        <end position="1173"/>
    </location>
</feature>
<name>A0A0F4ZAP5_9PEZI</name>
<dbReference type="Pfam" id="PF00618">
    <property type="entry name" value="RasGEF_N"/>
    <property type="match status" value="1"/>
</dbReference>
<evidence type="ECO:0000256" key="3">
    <source>
        <dbReference type="SAM" id="MobiDB-lite"/>
    </source>
</evidence>
<dbReference type="InterPro" id="IPR000651">
    <property type="entry name" value="Ras-like_Gua-exchang_fac_N"/>
</dbReference>
<feature type="region of interest" description="Disordered" evidence="3">
    <location>
        <begin position="614"/>
        <end position="638"/>
    </location>
</feature>
<sequence>MDPSSSTTGNSSIETTIRTLQPPAITPPNLSPKSIDSSHSRIRRIPSKNNAAAFVAKRAAAGKGPTKLKIAPSATLKPLVPKTERKPQETSDLTTRIRKNDFGRLDISKPGSQGLTVSKVGNNGRIYLRVDLSLTKLFVRPTTRPTNQRYASQPATLVAPLGSSSLDAQNQNQDQDQDQSKTRPEKPPASAPISMPETRPSHNMLNLESEMEKSEGEKTSDLHLSQWESPSPTILDESQTQPKLRHMRNLSKQAETVLQGRRRAMSDSSFHEMPMSPIAASVAVPSEPDGLRIVISQTNERPRTAEDGPLSAKLDIPIPSHRIGLPRFTKRGTPVIRTSCYTATDDLQSSSPPTISIPPPSLARTSFRSPVSTYFHGASREPTWMMMQPTHRFLPSTPLLPIVSSLAHLAAAQSEPATPAEANMLSTSGKNSSPPIRSTYMSVHQVIEPSMFDALTFKPACDDRALVRYSPISGSVTAATPPRLVAEITSANFLDYELLSDFFLTYRAFLEPLDLLRMLISRFRWAAARSDETGMVVRVRTFVALRHWILNYFIDDYINDFELRVSFCTLVNDLIIDLTRIGKDVAPHIKIVNELKKCWRRICAQFWEGPDFDTDTDDLPIAPGGSVGPDEEKQESRLSRLSIATVRRELSHVESGVSRVEVEVEVDDDEQLQQPELEQQLEQKQYSARHGVNPLSISSIDVVSCTFPTVKSFQKLGLTASSHSNPVRPATAQQTGQSGGFSSAPKIASAPKGIVGKRVRPSHKRAGSVSDSLRDHSEPTVNRPTEVSAGENLFPFSGSLVRGDLFPPSQAFVDDNMPTADAEAQRQTTMLETEQAEMLRPEATTAGLSSGTGPAVKKIFGSMRRALSTRCNPNSHGNGHSNGHGNAASNLLNVFGAGTRMPCNRTPVTAVVPNVRTKQTDDRPAVRVDLLGVEISEAFKRAVHEEVSADAAKKGIRLSAALGGPGIQTHSPGFGGSDCKIDGSNEDNKNNNKNNNNINKNKNKNSNNRNHDSHGYGQLPLFSPSHLNGSFEDLTRQSTYGFTSGRRLTHNRGMSDGAITTGSKSIMIINDTAMPFNVMALPNQANLSLNSPVQASGISSVLDLGAVNSTNSAIDLGRIHSALQMHGVNASVEAFAEALMVKNSDLTPPTTPPTDNNNNNHNSSNNNNNNNNHTDQPRRSSLLLNHSYFVRPQTDSVPIPPFVPDLQGLLDGGCLSPNEAFRSPQTATFPRAIELALGMTHETPILDFAEGFDQSFSAGFGDQSFGPGFCSHPFGLGSASQYFGGTQPLPSRPMSDGAFSVDAPTVMQNQSRRQSVALQSSRRNSVHGADGQSIRHSLAPSLSDSISPSFASSLSRISGTVPPLRILRRRPAGNLRDAQTVEDLEPKLSMYRSRSMTTIDTFTDTVGSSSVYSASQISLQPSTYKDSNNHPITLSPSNSEPTPSIRPKVSASDDEDASVHKKLSLFSTHSSLHLRLRPSLEIELRKLAEIPDDLDNGVETALMKLEGRYQRPDSPAGPLPPNAPRLRKMPVTLSQLAIGNNRNALKDKRANRQIGIGDGRLISPPTNKSKISLDSISLSTSPLRESFLAATSPNRHHQPRRESATSRDSYASVPMLDRSPLDHPEHDHDHDNSVLTPSHDMTDHSLHTLDDDESISTHKLTGGNAHASFNMIPGKSEAGVLTPRIRISGSFLDDASECDDRNSVISSEISASPEILDLIHTGKPASLRTAPSAGTLSAAIPPSPPVSLQRSQSVKAHSPHAEPLKQTQHMFAHKPLPPTPDTTPTTTYSHGMHSPQSGPSSPLAPAATDKDNSKEAAHLPFILAFDSDILAQQFTLIEKDALIEIDWRELVEMNWKNTTAGSWRSWLDFLRNSDCHGVEVVVARFNIMVKWAVSEILLTQRLEERARCIIKFIHIAKHCRRYRNFATLAQITMALTAPEVTRLTKTWSRVPAADVRIVRDLELLMTPTRNFYNLRAEMETGSDAGCIPFVGIYTHDLIFNAQRPSEIASSPTTGPLVNFERYRCAAAVVKTLLRLLEASSLYAFQPIEGITERCLWMCALSDAELRRRAAKME</sequence>
<dbReference type="SUPFAM" id="SSF48366">
    <property type="entry name" value="Ras GEF"/>
    <property type="match status" value="1"/>
</dbReference>
<dbReference type="SMART" id="SM00147">
    <property type="entry name" value="RasGEF"/>
    <property type="match status" value="1"/>
</dbReference>
<keyword evidence="1 2" id="KW-0344">Guanine-nucleotide releasing factor</keyword>
<reference evidence="6 7" key="1">
    <citation type="submission" date="2015-03" db="EMBL/GenBank/DDBJ databases">
        <authorList>
            <person name="Radwan O."/>
            <person name="Al-Naeli F.A."/>
            <person name="Rendon G.A."/>
            <person name="Fields C."/>
        </authorList>
    </citation>
    <scope>NUCLEOTIDE SEQUENCE [LARGE SCALE GENOMIC DNA]</scope>
    <source>
        <strain evidence="6">CR-DP1</strain>
    </source>
</reference>
<dbReference type="Pfam" id="PF00617">
    <property type="entry name" value="RasGEF"/>
    <property type="match status" value="1"/>
</dbReference>
<dbReference type="OrthoDB" id="10254377at2759"/>
<dbReference type="PROSITE" id="PS50212">
    <property type="entry name" value="RASGEF_NTER"/>
    <property type="match status" value="1"/>
</dbReference>
<dbReference type="PANTHER" id="PTHR23113">
    <property type="entry name" value="GUANINE NUCLEOTIDE EXCHANGE FACTOR"/>
    <property type="match status" value="1"/>
</dbReference>
<feature type="region of interest" description="Disordered" evidence="3">
    <location>
        <begin position="1729"/>
        <end position="1811"/>
    </location>
</feature>
<feature type="compositionally biased region" description="Basic and acidic residues" evidence="3">
    <location>
        <begin position="979"/>
        <end position="990"/>
    </location>
</feature>
<dbReference type="SMART" id="SM00229">
    <property type="entry name" value="RasGEFN"/>
    <property type="match status" value="1"/>
</dbReference>
<feature type="compositionally biased region" description="Polar residues" evidence="3">
    <location>
        <begin position="1421"/>
        <end position="1442"/>
    </location>
</feature>
<feature type="region of interest" description="Disordered" evidence="3">
    <location>
        <begin position="1421"/>
        <end position="1456"/>
    </location>
</feature>
<feature type="region of interest" description="Disordered" evidence="3">
    <location>
        <begin position="1589"/>
        <end position="1648"/>
    </location>
</feature>
<dbReference type="GO" id="GO:0007265">
    <property type="term" value="P:Ras protein signal transduction"/>
    <property type="evidence" value="ECO:0007669"/>
    <property type="project" value="TreeGrafter"/>
</dbReference>
<evidence type="ECO:0000259" key="5">
    <source>
        <dbReference type="PROSITE" id="PS50212"/>
    </source>
</evidence>
<feature type="compositionally biased region" description="Low complexity" evidence="3">
    <location>
        <begin position="991"/>
        <end position="1008"/>
    </location>
</feature>
<dbReference type="InterPro" id="IPR008937">
    <property type="entry name" value="Ras-like_GEF"/>
</dbReference>
<dbReference type="PANTHER" id="PTHR23113:SF363">
    <property type="entry name" value="PROTEIN SON OF SEVENLESS"/>
    <property type="match status" value="1"/>
</dbReference>
<dbReference type="PROSITE" id="PS50009">
    <property type="entry name" value="RASGEF_CAT"/>
    <property type="match status" value="1"/>
</dbReference>
<feature type="region of interest" description="Disordered" evidence="3">
    <location>
        <begin position="1144"/>
        <end position="1178"/>
    </location>
</feature>
<gene>
    <name evidence="6" type="ORF">TD95_003338</name>
</gene>
<dbReference type="InterPro" id="IPR036964">
    <property type="entry name" value="RASGEF_cat_dom_sf"/>
</dbReference>
<keyword evidence="7" id="KW-1185">Reference proteome</keyword>
<feature type="compositionally biased region" description="Polar residues" evidence="3">
    <location>
        <begin position="1"/>
        <end position="19"/>
    </location>
</feature>
<feature type="domain" description="N-terminal Ras-GEF" evidence="5">
    <location>
        <begin position="472"/>
        <end position="596"/>
    </location>
</feature>
<evidence type="ECO:0000313" key="6">
    <source>
        <dbReference type="EMBL" id="KKA27216.1"/>
    </source>
</evidence>
<feature type="region of interest" description="Disordered" evidence="3">
    <location>
        <begin position="720"/>
        <end position="789"/>
    </location>
</feature>
<feature type="compositionally biased region" description="Basic and acidic residues" evidence="3">
    <location>
        <begin position="1619"/>
        <end position="1632"/>
    </location>
</feature>
<feature type="region of interest" description="Disordered" evidence="3">
    <location>
        <begin position="963"/>
        <end position="1021"/>
    </location>
</feature>
<evidence type="ECO:0000256" key="2">
    <source>
        <dbReference type="PROSITE-ProRule" id="PRU00168"/>
    </source>
</evidence>
<protein>
    <recommendedName>
        <fullName evidence="8">Ras-GEF domain-containing protein</fullName>
    </recommendedName>
</protein>